<dbReference type="PANTHER" id="PTHR18964">
    <property type="entry name" value="ROK (REPRESSOR, ORF, KINASE) FAMILY"/>
    <property type="match status" value="1"/>
</dbReference>
<name>B3QWD2_CHLT3</name>
<dbReference type="RefSeq" id="WP_012499329.1">
    <property type="nucleotide sequence ID" value="NC_011026.1"/>
</dbReference>
<sequence length="320" mass="33329">MEKVALGIDLGGTAIKFAAVTETGNIIATHHAPTEAEHGLEHVIENMMRGIAELIAQTKSVELSGIGIGVPGVVSLDGGTVSHPPNLPGWEVVRLGDAIAEKFRQVYGATKPVFVENDANLAALGEARFGAGTALNDFIMITLGTGIGAGIIINRKIFRGTTGAAGEFGHIPIDYNSETAHAGIHGSVEGFIGQRHIAEYARKLAKNHPDSLLHQLCPDLSQLEPKHITAAAEQGDPLALAIWQWVAEILGAGLGAIVSILDIRKFVIGGGVAGAGKYLFEPCLGALKRFTLSSMHEGIELLPAKLGNQAGVMGAAAQAL</sequence>
<accession>B3QWD2</accession>
<dbReference type="HOGENOM" id="CLU_036604_0_1_10"/>
<dbReference type="Proteomes" id="UP000001208">
    <property type="component" value="Chromosome"/>
</dbReference>
<dbReference type="PROSITE" id="PS01125">
    <property type="entry name" value="ROK"/>
    <property type="match status" value="1"/>
</dbReference>
<dbReference type="eggNOG" id="COG1940">
    <property type="taxonomic scope" value="Bacteria"/>
</dbReference>
<dbReference type="SUPFAM" id="SSF53067">
    <property type="entry name" value="Actin-like ATPase domain"/>
    <property type="match status" value="1"/>
</dbReference>
<dbReference type="STRING" id="517418.Ctha_0777"/>
<dbReference type="KEGG" id="cts:Ctha_0777"/>
<dbReference type="PANTHER" id="PTHR18964:SF149">
    <property type="entry name" value="BIFUNCTIONAL UDP-N-ACETYLGLUCOSAMINE 2-EPIMERASE_N-ACETYLMANNOSAMINE KINASE"/>
    <property type="match status" value="1"/>
</dbReference>
<dbReference type="OrthoDB" id="9810372at2"/>
<gene>
    <name evidence="2" type="ordered locus">Ctha_0777</name>
</gene>
<evidence type="ECO:0000313" key="2">
    <source>
        <dbReference type="EMBL" id="ACF13245.1"/>
    </source>
</evidence>
<dbReference type="Pfam" id="PF00480">
    <property type="entry name" value="ROK"/>
    <property type="match status" value="1"/>
</dbReference>
<comment type="similarity">
    <text evidence="1">Belongs to the ROK (NagC/XylR) family.</text>
</comment>
<dbReference type="InterPro" id="IPR043129">
    <property type="entry name" value="ATPase_NBD"/>
</dbReference>
<proteinExistence type="inferred from homology"/>
<protein>
    <submittedName>
        <fullName evidence="2">ROK family protein</fullName>
    </submittedName>
</protein>
<reference evidence="2 3" key="1">
    <citation type="submission" date="2008-06" db="EMBL/GenBank/DDBJ databases">
        <title>Complete sequence of Chloroherpeton thalassium ATCC 35110.</title>
        <authorList>
            <consortium name="US DOE Joint Genome Institute"/>
            <person name="Lucas S."/>
            <person name="Copeland A."/>
            <person name="Lapidus A."/>
            <person name="Glavina del Rio T."/>
            <person name="Dalin E."/>
            <person name="Tice H."/>
            <person name="Bruce D."/>
            <person name="Goodwin L."/>
            <person name="Pitluck S."/>
            <person name="Schmutz J."/>
            <person name="Larimer F."/>
            <person name="Land M."/>
            <person name="Hauser L."/>
            <person name="Kyrpides N."/>
            <person name="Mikhailova N."/>
            <person name="Liu Z."/>
            <person name="Li T."/>
            <person name="Zhao F."/>
            <person name="Overmann J."/>
            <person name="Bryant D.A."/>
            <person name="Richardson P."/>
        </authorList>
    </citation>
    <scope>NUCLEOTIDE SEQUENCE [LARGE SCALE GENOMIC DNA]</scope>
    <source>
        <strain evidence="3">ATCC 35110 / GB-78</strain>
    </source>
</reference>
<dbReference type="AlphaFoldDB" id="B3QWD2"/>
<dbReference type="InterPro" id="IPR000600">
    <property type="entry name" value="ROK"/>
</dbReference>
<evidence type="ECO:0000256" key="1">
    <source>
        <dbReference type="ARBA" id="ARBA00006479"/>
    </source>
</evidence>
<dbReference type="InterPro" id="IPR049874">
    <property type="entry name" value="ROK_cs"/>
</dbReference>
<keyword evidence="3" id="KW-1185">Reference proteome</keyword>
<dbReference type="Gene3D" id="3.30.420.40">
    <property type="match status" value="2"/>
</dbReference>
<organism evidence="2 3">
    <name type="scientific">Chloroherpeton thalassium (strain ATCC 35110 / GB-78)</name>
    <dbReference type="NCBI Taxonomy" id="517418"/>
    <lineage>
        <taxon>Bacteria</taxon>
        <taxon>Pseudomonadati</taxon>
        <taxon>Chlorobiota</taxon>
        <taxon>Chlorobiia</taxon>
        <taxon>Chlorobiales</taxon>
        <taxon>Chloroherpetonaceae</taxon>
        <taxon>Chloroherpeton</taxon>
    </lineage>
</organism>
<evidence type="ECO:0000313" key="3">
    <source>
        <dbReference type="Proteomes" id="UP000001208"/>
    </source>
</evidence>
<dbReference type="EMBL" id="CP001100">
    <property type="protein sequence ID" value="ACF13245.1"/>
    <property type="molecule type" value="Genomic_DNA"/>
</dbReference>